<evidence type="ECO:0000313" key="2">
    <source>
        <dbReference type="Proteomes" id="UP000004816"/>
    </source>
</evidence>
<dbReference type="STRING" id="679197.HMPREF9336_04289"/>
<keyword evidence="2" id="KW-1185">Reference proteome</keyword>
<dbReference type="Proteomes" id="UP000004816">
    <property type="component" value="Unassembled WGS sequence"/>
</dbReference>
<organism evidence="1 2">
    <name type="scientific">Segniliparus rugosus (strain ATCC BAA-974 / DSM 45345 / CCUG 50838 / CIP 108380 / JCM 13579 / CDC 945)</name>
    <dbReference type="NCBI Taxonomy" id="679197"/>
    <lineage>
        <taxon>Bacteria</taxon>
        <taxon>Bacillati</taxon>
        <taxon>Actinomycetota</taxon>
        <taxon>Actinomycetes</taxon>
        <taxon>Mycobacteriales</taxon>
        <taxon>Segniliparaceae</taxon>
        <taxon>Segniliparus</taxon>
    </lineage>
</organism>
<name>U1M240_SEGRC</name>
<sequence>MVITDVAVGTILARAAIAQGRGKEVELWA</sequence>
<accession>U1M240</accession>
<comment type="caution">
    <text evidence="1">The sequence shown here is derived from an EMBL/GenBank/DDBJ whole genome shotgun (WGS) entry which is preliminary data.</text>
</comment>
<protein>
    <submittedName>
        <fullName evidence="1">Uncharacterized protein</fullName>
    </submittedName>
</protein>
<dbReference type="EMBL" id="ACZI02000003">
    <property type="protein sequence ID" value="ERG69145.1"/>
    <property type="molecule type" value="Genomic_DNA"/>
</dbReference>
<reference evidence="1 2" key="1">
    <citation type="journal article" date="2011" name="Stand. Genomic Sci.">
        <title>High quality draft genome sequence of Segniliparus rugosus CDC 945(T)= (ATCC BAA-974(T)).</title>
        <authorList>
            <person name="Earl A.M."/>
            <person name="Desjardins C.A."/>
            <person name="Fitzgerald M.G."/>
            <person name="Arachchi H.M."/>
            <person name="Zeng Q."/>
            <person name="Mehta T."/>
            <person name="Griggs A."/>
            <person name="Birren B.W."/>
            <person name="Toney N.C."/>
            <person name="Carr J."/>
            <person name="Posey J."/>
            <person name="Butler W.R."/>
        </authorList>
    </citation>
    <scope>NUCLEOTIDE SEQUENCE [LARGE SCALE GENOMIC DNA]</scope>
    <source>
        <strain evidence="2">ATCC BAA-974 / DSM 45345 / CCUG 50838 / CIP 108380 / JCM 13579 / CDC 945</strain>
    </source>
</reference>
<gene>
    <name evidence="1" type="ORF">HMPREF9336_04289</name>
</gene>
<dbReference type="HOGENOM" id="CLU_3410185_0_0_11"/>
<proteinExistence type="predicted"/>
<dbReference type="AlphaFoldDB" id="U1M240"/>
<evidence type="ECO:0000313" key="1">
    <source>
        <dbReference type="EMBL" id="ERG69145.1"/>
    </source>
</evidence>